<dbReference type="RefSeq" id="WP_259079083.1">
    <property type="nucleotide sequence ID" value="NZ_JANUAU010000001.1"/>
</dbReference>
<evidence type="ECO:0000256" key="1">
    <source>
        <dbReference type="SAM" id="MobiDB-lite"/>
    </source>
</evidence>
<dbReference type="Proteomes" id="UP001155027">
    <property type="component" value="Unassembled WGS sequence"/>
</dbReference>
<comment type="caution">
    <text evidence="2">The sequence shown here is derived from an EMBL/GenBank/DDBJ whole genome shotgun (WGS) entry which is preliminary data.</text>
</comment>
<organism evidence="2 3">
    <name type="scientific">Salinibacter ruber</name>
    <dbReference type="NCBI Taxonomy" id="146919"/>
    <lineage>
        <taxon>Bacteria</taxon>
        <taxon>Pseudomonadati</taxon>
        <taxon>Rhodothermota</taxon>
        <taxon>Rhodothermia</taxon>
        <taxon>Rhodothermales</taxon>
        <taxon>Salinibacteraceae</taxon>
        <taxon>Salinibacter</taxon>
    </lineage>
</organism>
<gene>
    <name evidence="2" type="ORF">GGP71_000123</name>
</gene>
<dbReference type="EMBL" id="JANUAU010000001">
    <property type="protein sequence ID" value="MCS3676227.1"/>
    <property type="molecule type" value="Genomic_DNA"/>
</dbReference>
<evidence type="ECO:0000313" key="2">
    <source>
        <dbReference type="EMBL" id="MCS3676227.1"/>
    </source>
</evidence>
<proteinExistence type="predicted"/>
<evidence type="ECO:0000313" key="3">
    <source>
        <dbReference type="Proteomes" id="UP001155027"/>
    </source>
</evidence>
<dbReference type="AlphaFoldDB" id="A0A9X2PVK7"/>
<protein>
    <submittedName>
        <fullName evidence="2">Uncharacterized protein</fullName>
    </submittedName>
</protein>
<sequence>MKKPDPSDKARKKRRKNKIERNRRKRKKLLHNRKNSRGHKRSPRKRSKSQILKDISELSDKNKHQKEIINYVNQNIRASVGGRAKSTIRRNKREIRFPERFSFIESPDEAIDTLYEMVDAFNSDVRGTIDLDQDRCETIDYGAEAVASILAKAASDAYGLRLRGRYPEKQSLKEAVIAAGLPQHLGVDLPSLPHFNPFELHHGRPNDDQWGHRSSEKEVVTTEFIEYIDRCLSQHGYQLTRDGGKYIAGLSGEIIGNCEDHAGRDDWWIGGYMRMPRNGNVGDCHICIVNFGNTISDTIREMPKESKTYISVRNLIQKHCRSGSIPIVGNNFGEDQLWTLYALQQGVSRFRSSNKEGENDRGQGTTQMIRFFQDLGQTNKMGASPKMCVLSGSTHILFDGEYRMEQEYLGDRSREIIAFNDENDLEKPPDPDKVKALSGHFPGTVISMKFYLDREHLMQNANDN</sequence>
<reference evidence="2" key="1">
    <citation type="submission" date="2022-08" db="EMBL/GenBank/DDBJ databases">
        <title>Genomic Encyclopedia of Type Strains, Phase V (KMG-V): Genome sequencing to study the core and pangenomes of soil and plant-associated prokaryotes.</title>
        <authorList>
            <person name="Whitman W."/>
        </authorList>
    </citation>
    <scope>NUCLEOTIDE SEQUENCE</scope>
    <source>
        <strain evidence="2">0</strain>
    </source>
</reference>
<feature type="region of interest" description="Disordered" evidence="1">
    <location>
        <begin position="1"/>
        <end position="59"/>
    </location>
</feature>
<accession>A0A9X2PVK7</accession>
<name>A0A9X2PVK7_9BACT</name>
<feature type="compositionally biased region" description="Basic residues" evidence="1">
    <location>
        <begin position="10"/>
        <end position="48"/>
    </location>
</feature>